<feature type="compositionally biased region" description="Basic residues" evidence="1">
    <location>
        <begin position="219"/>
        <end position="236"/>
    </location>
</feature>
<organism evidence="2">
    <name type="scientific">uncultured Solirubrobacteraceae bacterium</name>
    <dbReference type="NCBI Taxonomy" id="1162706"/>
    <lineage>
        <taxon>Bacteria</taxon>
        <taxon>Bacillati</taxon>
        <taxon>Actinomycetota</taxon>
        <taxon>Thermoleophilia</taxon>
        <taxon>Solirubrobacterales</taxon>
        <taxon>Solirubrobacteraceae</taxon>
        <taxon>environmental samples</taxon>
    </lineage>
</organism>
<feature type="compositionally biased region" description="Low complexity" evidence="1">
    <location>
        <begin position="445"/>
        <end position="459"/>
    </location>
</feature>
<feature type="region of interest" description="Disordered" evidence="1">
    <location>
        <begin position="157"/>
        <end position="475"/>
    </location>
</feature>
<feature type="non-terminal residue" evidence="2">
    <location>
        <position position="475"/>
    </location>
</feature>
<protein>
    <submittedName>
        <fullName evidence="2">Uncharacterized protein</fullName>
    </submittedName>
</protein>
<evidence type="ECO:0000256" key="1">
    <source>
        <dbReference type="SAM" id="MobiDB-lite"/>
    </source>
</evidence>
<sequence length="475" mass="52418">RFAPGRGARSPSRLGVVGLAKAPRDGRPRPGHRRAGRHGARTHRSRRLLPAQAARPRPRTARAVRPRPAHGARRPTAVGPRRREPGRAGDHPAGGVGRRRCAAPRQPELRRGAAGLRAPHRRRQRLRPGGLGRHRARDRPLSPRLQRLERHRLQLPGRQVRPGLRGARRRHRPAGDRRPGAGLQRRVDRHRLPGGLQRDRAVTGGHGGACAPAGVEARRPRRARRGTGHRHLRRWPHQPLQGGHAGDPRADLRPPRRQQHLLPRAGPLRAAPGSARTGRRPGATVVGADARRRRPHPATPGDRAGVGLAHLRRRPARRRCAAGPRAAAVRRRDLAAARHRDRRPGRALARRSRRPAQRAAARRLARRRRPGDDRVRRRCGHGPSPADGPGRRQADSRRPHHSRARPGRAGARQRPRDARAGAAGPARLGAHADAAARRPRRRLRPAAAAAGPRALPRQRLGARSLRAALHPRRPL</sequence>
<feature type="compositionally biased region" description="Basic residues" evidence="1">
    <location>
        <begin position="310"/>
        <end position="320"/>
    </location>
</feature>
<feature type="compositionally biased region" description="Basic residues" evidence="1">
    <location>
        <begin position="339"/>
        <end position="369"/>
    </location>
</feature>
<feature type="region of interest" description="Disordered" evidence="1">
    <location>
        <begin position="1"/>
        <end position="138"/>
    </location>
</feature>
<feature type="compositionally biased region" description="Basic residues" evidence="1">
    <location>
        <begin position="56"/>
        <end position="73"/>
    </location>
</feature>
<feature type="compositionally biased region" description="Basic residues" evidence="1">
    <location>
        <begin position="118"/>
        <end position="137"/>
    </location>
</feature>
<proteinExistence type="predicted"/>
<dbReference type="AlphaFoldDB" id="A0A6J4RWC9"/>
<reference evidence="2" key="1">
    <citation type="submission" date="2020-02" db="EMBL/GenBank/DDBJ databases">
        <authorList>
            <person name="Meier V. D."/>
        </authorList>
    </citation>
    <scope>NUCLEOTIDE SEQUENCE</scope>
    <source>
        <strain evidence="2">AVDCRST_MAG69</strain>
    </source>
</reference>
<evidence type="ECO:0000313" key="2">
    <source>
        <dbReference type="EMBL" id="CAA9480578.1"/>
    </source>
</evidence>
<feature type="compositionally biased region" description="Basic and acidic residues" evidence="1">
    <location>
        <begin position="81"/>
        <end position="90"/>
    </location>
</feature>
<feature type="compositionally biased region" description="Basic residues" evidence="1">
    <location>
        <begin position="29"/>
        <end position="47"/>
    </location>
</feature>
<feature type="non-terminal residue" evidence="2">
    <location>
        <position position="1"/>
    </location>
</feature>
<gene>
    <name evidence="2" type="ORF">AVDCRST_MAG69-752</name>
</gene>
<accession>A0A6J4RWC9</accession>
<dbReference type="EMBL" id="CADCVP010000095">
    <property type="protein sequence ID" value="CAA9480578.1"/>
    <property type="molecule type" value="Genomic_DNA"/>
</dbReference>
<name>A0A6J4RWC9_9ACTN</name>
<feature type="compositionally biased region" description="Low complexity" evidence="1">
    <location>
        <begin position="420"/>
        <end position="433"/>
    </location>
</feature>